<dbReference type="SUPFAM" id="SSF54427">
    <property type="entry name" value="NTF2-like"/>
    <property type="match status" value="1"/>
</dbReference>
<keyword evidence="2" id="KW-0732">Signal</keyword>
<organism evidence="4 5">
    <name type="scientific">Thermodesulfobium acidiphilum</name>
    <dbReference type="NCBI Taxonomy" id="1794699"/>
    <lineage>
        <taxon>Bacteria</taxon>
        <taxon>Pseudomonadati</taxon>
        <taxon>Thermodesulfobiota</taxon>
        <taxon>Thermodesulfobiia</taxon>
        <taxon>Thermodesulfobiales</taxon>
        <taxon>Thermodesulfobiaceae</taxon>
        <taxon>Thermodesulfobium</taxon>
    </lineage>
</organism>
<proteinExistence type="predicted"/>
<evidence type="ECO:0000259" key="3">
    <source>
        <dbReference type="SMART" id="SM00978"/>
    </source>
</evidence>
<name>A0A2R4W1G8_THEAF</name>
<dbReference type="PANTHER" id="PTHR41542:SF1">
    <property type="entry name" value="BLL5807 PROTEIN"/>
    <property type="match status" value="1"/>
</dbReference>
<feature type="transmembrane region" description="Helical" evidence="1">
    <location>
        <begin position="77"/>
        <end position="100"/>
    </location>
</feature>
<evidence type="ECO:0000313" key="4">
    <source>
        <dbReference type="EMBL" id="AWB10550.1"/>
    </source>
</evidence>
<dbReference type="InterPro" id="IPR007379">
    <property type="entry name" value="Tim44-like_dom"/>
</dbReference>
<dbReference type="Pfam" id="PF04280">
    <property type="entry name" value="Tim44"/>
    <property type="match status" value="1"/>
</dbReference>
<protein>
    <submittedName>
        <fullName evidence="4">Putative lipid-binding transport protein, Tim44 family</fullName>
    </submittedName>
</protein>
<dbReference type="OrthoDB" id="7066974at2"/>
<feature type="chain" id="PRO_5039427301" evidence="2">
    <location>
        <begin position="21"/>
        <end position="316"/>
    </location>
</feature>
<dbReference type="PANTHER" id="PTHR41542">
    <property type="entry name" value="BLL5807 PROTEIN"/>
    <property type="match status" value="1"/>
</dbReference>
<dbReference type="Proteomes" id="UP000244792">
    <property type="component" value="Chromosome"/>
</dbReference>
<dbReference type="RefSeq" id="WP_108309342.1">
    <property type="nucleotide sequence ID" value="NZ_CP020921.1"/>
</dbReference>
<dbReference type="InterPro" id="IPR032710">
    <property type="entry name" value="NTF2-like_dom_sf"/>
</dbReference>
<feature type="domain" description="Tim44-like" evidence="3">
    <location>
        <begin position="172"/>
        <end position="315"/>
    </location>
</feature>
<keyword evidence="1" id="KW-0472">Membrane</keyword>
<evidence type="ECO:0000313" key="5">
    <source>
        <dbReference type="Proteomes" id="UP000244792"/>
    </source>
</evidence>
<dbReference type="SMART" id="SM00978">
    <property type="entry name" value="Tim44"/>
    <property type="match status" value="1"/>
</dbReference>
<reference evidence="4 5" key="1">
    <citation type="submission" date="2017-04" db="EMBL/GenBank/DDBJ databases">
        <title>Genomic insights into metabolism of Thermodesulfobium acidiphilum.</title>
        <authorList>
            <person name="Toshchakov S.V."/>
            <person name="Frolov E.N."/>
            <person name="Kublanov I.V."/>
            <person name="Samarov N.I."/>
            <person name="Novikov A."/>
            <person name="Lebedinsky A.V."/>
            <person name="Bonch-Osmolovskaya E.A."/>
            <person name="Chernyh N.A."/>
        </authorList>
    </citation>
    <scope>NUCLEOTIDE SEQUENCE [LARGE SCALE GENOMIC DNA]</scope>
    <source>
        <strain evidence="4 5">3127-1</strain>
    </source>
</reference>
<keyword evidence="1" id="KW-0812">Transmembrane</keyword>
<dbReference type="AlphaFoldDB" id="A0A2R4W1G8"/>
<evidence type="ECO:0000256" key="2">
    <source>
        <dbReference type="SAM" id="SignalP"/>
    </source>
</evidence>
<dbReference type="EMBL" id="CP020921">
    <property type="protein sequence ID" value="AWB10550.1"/>
    <property type="molecule type" value="Genomic_DNA"/>
</dbReference>
<accession>A0A2R4W1G8</accession>
<dbReference type="Gene3D" id="3.10.450.240">
    <property type="match status" value="1"/>
</dbReference>
<sequence length="316" mass="35663">MFKKVLILFLLVSFAFSAFNLEIAFSKAGGGKSFGTTGTHSYSAGNKYVSPNLNTPKTTSPVNPNNNQSQPSFLRNFLGGLIGALASIALFSMLGSLFGFNGPNSSLAGFLLIIIIGFLLIYLINYFAKRRFKSDSNYNEVSVNKELYNASSVYNDSLQGVKLGSVQAKMDVDRGLKEIERAFPSFSEENLRSKIKEIFVSIQKAWSEKNFNMLRNLTTDEMFLNFQKQIEEFNKSGITNFVENISVKRMDLVDAWVEEGKIYVTYKIEATMTDYDVDVNKNILRGNKDELVDFQELWSFISEDSINWRLTAINQI</sequence>
<feature type="transmembrane region" description="Helical" evidence="1">
    <location>
        <begin position="107"/>
        <end position="128"/>
    </location>
</feature>
<dbReference type="KEGG" id="taci:TDSAC_1208"/>
<keyword evidence="5" id="KW-1185">Reference proteome</keyword>
<evidence type="ECO:0000256" key="1">
    <source>
        <dbReference type="SAM" id="Phobius"/>
    </source>
</evidence>
<feature type="signal peptide" evidence="2">
    <location>
        <begin position="1"/>
        <end position="20"/>
    </location>
</feature>
<gene>
    <name evidence="4" type="ORF">TDSAC_1208</name>
</gene>
<keyword evidence="1" id="KW-1133">Transmembrane helix</keyword>